<reference evidence="1" key="1">
    <citation type="submission" date="2025-08" db="UniProtKB">
        <authorList>
            <consortium name="Ensembl"/>
        </authorList>
    </citation>
    <scope>IDENTIFICATION</scope>
</reference>
<proteinExistence type="predicted"/>
<dbReference type="InterPro" id="IPR052789">
    <property type="entry name" value="SSUH2_homolog"/>
</dbReference>
<dbReference type="Proteomes" id="UP000694557">
    <property type="component" value="Unassembled WGS sequence"/>
</dbReference>
<accession>A0A8C7DG42</accession>
<dbReference type="PANTHER" id="PTHR48465">
    <property type="entry name" value="PROTEIN SSUH2 HOMOLOG"/>
    <property type="match status" value="1"/>
</dbReference>
<dbReference type="GeneTree" id="ENSGT00980000202477"/>
<organism evidence="1 2">
    <name type="scientific">Oncorhynchus kisutch</name>
    <name type="common">Coho salmon</name>
    <name type="synonym">Salmo kisutch</name>
    <dbReference type="NCBI Taxonomy" id="8019"/>
    <lineage>
        <taxon>Eukaryota</taxon>
        <taxon>Metazoa</taxon>
        <taxon>Chordata</taxon>
        <taxon>Craniata</taxon>
        <taxon>Vertebrata</taxon>
        <taxon>Euteleostomi</taxon>
        <taxon>Actinopterygii</taxon>
        <taxon>Neopterygii</taxon>
        <taxon>Teleostei</taxon>
        <taxon>Protacanthopterygii</taxon>
        <taxon>Salmoniformes</taxon>
        <taxon>Salmonidae</taxon>
        <taxon>Salmoninae</taxon>
        <taxon>Oncorhynchus</taxon>
    </lineage>
</organism>
<dbReference type="Ensembl" id="ENSOKIT00005022151.1">
    <property type="protein sequence ID" value="ENSOKIP00005020815.1"/>
    <property type="gene ID" value="ENSOKIG00005009175.1"/>
</dbReference>
<keyword evidence="2" id="KW-1185">Reference proteome</keyword>
<evidence type="ECO:0000313" key="2">
    <source>
        <dbReference type="Proteomes" id="UP000694557"/>
    </source>
</evidence>
<evidence type="ECO:0000313" key="1">
    <source>
        <dbReference type="Ensembl" id="ENSOKIP00005020815.1"/>
    </source>
</evidence>
<dbReference type="AlphaFoldDB" id="A0A8C7DG42"/>
<protein>
    <submittedName>
        <fullName evidence="1">Uncharacterized protein</fullName>
    </submittedName>
</protein>
<dbReference type="PANTHER" id="PTHR48465:SF1">
    <property type="entry name" value="PROTEIN SSUH2 HOMOLOG"/>
    <property type="match status" value="1"/>
</dbReference>
<reference evidence="1" key="2">
    <citation type="submission" date="2025-09" db="UniProtKB">
        <authorList>
            <consortium name="Ensembl"/>
        </authorList>
    </citation>
    <scope>IDENTIFICATION</scope>
</reference>
<name>A0A8C7DG42_ONCKI</name>
<sequence length="188" mass="21848">ADKIISALEIVFTKRYSTVPQPMEEGKANVSVKLQPEIFNPFILSPLPEQTIRDVLVDWVQNKHLFSPTEARGMVITDVTHEVAYCYRLETFTEHRSVCLRFEPQCKTSKATVSPKPAGEVQEPQPWMFHNQVLNYRLIHTDRVTGCSYCQEQKWVMCKACYASTRVSFPVCHGRGRDYPERRIRLWL</sequence>